<dbReference type="Proteomes" id="UP000031829">
    <property type="component" value="Plasmid pBMV_2"/>
</dbReference>
<gene>
    <name evidence="1" type="ORF">BG04_5737</name>
</gene>
<dbReference type="RefSeq" id="WP_029325442.1">
    <property type="nucleotide sequence ID" value="NZ_CP009921.1"/>
</dbReference>
<dbReference type="HOGENOM" id="CLU_2822162_0_0_9"/>
<sequence>MRAISKELEQMLEAYSPLVQEGRQIAIGLLDGTVHLEKGRKGEAPIQIRVSLLDQRLNMTVDALFQGL</sequence>
<proteinExistence type="predicted"/>
<dbReference type="EMBL" id="CP009921">
    <property type="protein sequence ID" value="AJI25806.1"/>
    <property type="molecule type" value="Genomic_DNA"/>
</dbReference>
<reference evidence="1 2" key="1">
    <citation type="journal article" date="2015" name="Genome Announc.">
        <title>Complete genome sequences for 35 biothreat assay-relevant bacillus species.</title>
        <authorList>
            <person name="Johnson S.L."/>
            <person name="Daligault H.E."/>
            <person name="Davenport K.W."/>
            <person name="Jaissle J."/>
            <person name="Frey K.G."/>
            <person name="Ladner J.T."/>
            <person name="Broomall S.M."/>
            <person name="Bishop-Lilly K.A."/>
            <person name="Bruce D.C."/>
            <person name="Gibbons H.S."/>
            <person name="Coyne S.R."/>
            <person name="Lo C.C."/>
            <person name="Meincke L."/>
            <person name="Munk A.C."/>
            <person name="Koroleva G.I."/>
            <person name="Rosenzweig C.N."/>
            <person name="Palacios G.F."/>
            <person name="Redden C.L."/>
            <person name="Minogue T.D."/>
            <person name="Chain P.S."/>
        </authorList>
    </citation>
    <scope>NUCLEOTIDE SEQUENCE [LARGE SCALE GENOMIC DNA]</scope>
    <source>
        <strain evidence="2">ATCC 14581 / DSM 32 / JCM 2506 / NBRC 15308 / NCIMB 9376 / NCTC 10342 / NRRL B-14308 / VKM B-512</strain>
        <plasmid evidence="1 2">pBMV_2</plasmid>
    </source>
</reference>
<keyword evidence="1" id="KW-0614">Plasmid</keyword>
<evidence type="ECO:0000313" key="2">
    <source>
        <dbReference type="Proteomes" id="UP000031829"/>
    </source>
</evidence>
<dbReference type="GeneID" id="93645786"/>
<protein>
    <submittedName>
        <fullName evidence="1">Uncharacterized protein</fullName>
    </submittedName>
</protein>
<evidence type="ECO:0000313" key="1">
    <source>
        <dbReference type="EMBL" id="AJI25806.1"/>
    </source>
</evidence>
<dbReference type="AlphaFoldDB" id="A0A0B6AQT3"/>
<accession>A0A0B6AQT3</accession>
<geneLocation type="plasmid" evidence="1 2">
    <name>pBMV_2</name>
</geneLocation>
<dbReference type="KEGG" id="bmeg:BG04_5737"/>
<organism evidence="1 2">
    <name type="scientific">Priestia megaterium (strain ATCC 14581 / DSM 32 / CCUG 1817 / JCM 2506 / NBRC 15308 / NCIMB 9376 / NCTC 10342 / NRRL B-14308 / VKM B-512 / Ford 19)</name>
    <name type="common">Bacillus megaterium</name>
    <dbReference type="NCBI Taxonomy" id="1348623"/>
    <lineage>
        <taxon>Bacteria</taxon>
        <taxon>Bacillati</taxon>
        <taxon>Bacillota</taxon>
        <taxon>Bacilli</taxon>
        <taxon>Bacillales</taxon>
        <taxon>Bacillaceae</taxon>
        <taxon>Priestia</taxon>
    </lineage>
</organism>
<name>A0A0B6AQT3_PRIM2</name>